<dbReference type="SUPFAM" id="SSF56112">
    <property type="entry name" value="Protein kinase-like (PK-like)"/>
    <property type="match status" value="1"/>
</dbReference>
<evidence type="ECO:0000313" key="3">
    <source>
        <dbReference type="Proteomes" id="UP000663671"/>
    </source>
</evidence>
<dbReference type="InterPro" id="IPR002575">
    <property type="entry name" value="Aminoglycoside_PTrfase"/>
</dbReference>
<dbReference type="InterPro" id="IPR011009">
    <property type="entry name" value="Kinase-like_dom_sf"/>
</dbReference>
<protein>
    <recommendedName>
        <fullName evidence="1">Aminoglycoside phosphotransferase domain-containing protein</fullName>
    </recommendedName>
</protein>
<dbReference type="OrthoDB" id="5412996at2759"/>
<dbReference type="PANTHER" id="PTHR21310">
    <property type="entry name" value="AMINOGLYCOSIDE PHOSPHOTRANSFERASE-RELATED-RELATED"/>
    <property type="match status" value="1"/>
</dbReference>
<accession>A0A8A1MDJ5</accession>
<gene>
    <name evidence="2" type="ORF">I7I51_01016</name>
</gene>
<feature type="domain" description="Aminoglycoside phosphotransferase" evidence="1">
    <location>
        <begin position="202"/>
        <end position="439"/>
    </location>
</feature>
<dbReference type="InterPro" id="IPR051678">
    <property type="entry name" value="AGP_Transferase"/>
</dbReference>
<evidence type="ECO:0000259" key="1">
    <source>
        <dbReference type="Pfam" id="PF01636"/>
    </source>
</evidence>
<name>A0A8A1MDJ5_AJECA</name>
<dbReference type="Gene3D" id="3.30.200.20">
    <property type="entry name" value="Phosphorylase Kinase, domain 1"/>
    <property type="match status" value="1"/>
</dbReference>
<dbReference type="Pfam" id="PF01636">
    <property type="entry name" value="APH"/>
    <property type="match status" value="1"/>
</dbReference>
<dbReference type="AlphaFoldDB" id="A0A8A1MDJ5"/>
<evidence type="ECO:0000313" key="2">
    <source>
        <dbReference type="EMBL" id="QSS63955.1"/>
    </source>
</evidence>
<reference evidence="2" key="1">
    <citation type="submission" date="2021-01" db="EMBL/GenBank/DDBJ databases">
        <title>Chromosome-level genome assembly of a human fungal pathogen reveals clustering of transcriptionally co-regulated genes.</title>
        <authorList>
            <person name="Voorhies M."/>
            <person name="Cohen S."/>
            <person name="Shea T.P."/>
            <person name="Petrus S."/>
            <person name="Munoz J.F."/>
            <person name="Poplawski S."/>
            <person name="Goldman W.E."/>
            <person name="Michael T."/>
            <person name="Cuomo C.A."/>
            <person name="Sil A."/>
            <person name="Beyhan S."/>
        </authorList>
    </citation>
    <scope>NUCLEOTIDE SEQUENCE</scope>
    <source>
        <strain evidence="2">WU24</strain>
    </source>
</reference>
<dbReference type="EMBL" id="CP069114">
    <property type="protein sequence ID" value="QSS63955.1"/>
    <property type="molecule type" value="Genomic_DNA"/>
</dbReference>
<sequence>MAAGCDILDFNGRNPELPELLNSGIEISKRAQAQPKPSQNPVPAGINRGGVDLDNLRGTHKSEQSVLDFSRTNWLCLYRERSTNREKPQRAPRTPHESWRAANILRLTHERRKVHLPFFKVAYFVLFKRARHSIVVPRRMDLITEHRVKKEAESFIASIDQSVICDLASSFHPAKKQCRIFSDVKKGGFNICFPVEFAQDAVDDGKPQRWMVRVPVLPRLAFAEEKIRGEIATMKFIAEKTTIPIPKLHGYSVNSNNQLGLPFLLLEFIEGKSLFTVKFRELPRPQRCELFSKLGDIYIQLFQHKFDRIGALTLDSKDENWVFAHNRPLSVLMNDQALAGIDPPFVEPNHTFQSTIDYVYTIHQALLNDFHQGRDSIMDEADARGYLYSLHMSRRFLMEWVQPEHNHGPFILNHGDLRSANILVDDDLNILSVLDWEWSHTIPVQMFVPPSWLDGLELVGTAKMPGRLIYESELFNFRMETREREIKYHPECRTFDDLPLEKIWAKSLKSPAVFIALGLLQPLYFGNIYWSVIEYNYYGKERNNDKKRLEEFYSLENNEKEREAVQRKLQEL</sequence>
<feature type="non-terminal residue" evidence="2">
    <location>
        <position position="1"/>
    </location>
</feature>
<organism evidence="2 3">
    <name type="scientific">Ajellomyces capsulatus</name>
    <name type="common">Darling's disease fungus</name>
    <name type="synonym">Histoplasma capsulatum</name>
    <dbReference type="NCBI Taxonomy" id="5037"/>
    <lineage>
        <taxon>Eukaryota</taxon>
        <taxon>Fungi</taxon>
        <taxon>Dikarya</taxon>
        <taxon>Ascomycota</taxon>
        <taxon>Pezizomycotina</taxon>
        <taxon>Eurotiomycetes</taxon>
        <taxon>Eurotiomycetidae</taxon>
        <taxon>Onygenales</taxon>
        <taxon>Ajellomycetaceae</taxon>
        <taxon>Histoplasma</taxon>
    </lineage>
</organism>
<dbReference type="VEuPathDB" id="FungiDB:I7I51_01016"/>
<dbReference type="Gene3D" id="3.90.1200.10">
    <property type="match status" value="1"/>
</dbReference>
<dbReference type="PANTHER" id="PTHR21310:SF37">
    <property type="entry name" value="AMINOGLYCOSIDE PHOSPHOTRANSFERASE DOMAIN-CONTAINING PROTEIN"/>
    <property type="match status" value="1"/>
</dbReference>
<proteinExistence type="predicted"/>
<dbReference type="Proteomes" id="UP000663671">
    <property type="component" value="Chromosome 1"/>
</dbReference>